<name>X1K8W5_9ZZZZ</name>
<keyword evidence="6 9" id="KW-1133">Transmembrane helix</keyword>
<accession>X1K8W5</accession>
<evidence type="ECO:0000256" key="9">
    <source>
        <dbReference type="SAM" id="Phobius"/>
    </source>
</evidence>
<evidence type="ECO:0000256" key="2">
    <source>
        <dbReference type="ARBA" id="ARBA00022448"/>
    </source>
</evidence>
<evidence type="ECO:0000313" key="10">
    <source>
        <dbReference type="EMBL" id="GAH90070.1"/>
    </source>
</evidence>
<keyword evidence="5" id="KW-1278">Translocase</keyword>
<sequence>MGGFITGEIKRSGKRVGFELETLDGKKGILAHIDVKSPYKVSRYRINIDDLEKIGVKYKIPIMKNILLIGFLTSWILLVIGVFIFAKFYLNYMGAFYSTVAGLTAGVLIGFSTNYYTMRRPIRIISDSAITGPATTIITGISFGLESTFFPMVLLSLSMLISHYFAGIYGVSLSGVGLLSILGTILSLDAYGPIADNAGGIAEMTKQEPKVREITDRLDMFGNTTAAIAKAFAVGATAAAALSLITAYAEKAGIGSLGSLDIRQPKVMAGILIGSVFPALLSSIILKAVGKSAQLVIKEVRRQFREIPGLFEGKAEPDYNRCIDISTKGALRKMILPSVISLLAPFVIAFTLGKEALAGFLTGCMVAGIFLAIFMANVGGAWDNAKKLIEAGRHGGLYNRGD</sequence>
<dbReference type="GO" id="GO:0004427">
    <property type="term" value="F:inorganic diphosphate phosphatase activity"/>
    <property type="evidence" value="ECO:0007669"/>
    <property type="project" value="InterPro"/>
</dbReference>
<dbReference type="GO" id="GO:0017111">
    <property type="term" value="F:ribonucleoside triphosphate phosphatase activity"/>
    <property type="evidence" value="ECO:0007669"/>
    <property type="project" value="InterPro"/>
</dbReference>
<keyword evidence="3 9" id="KW-0812">Transmembrane</keyword>
<feature type="transmembrane region" description="Helical" evidence="9">
    <location>
        <begin position="358"/>
        <end position="378"/>
    </location>
</feature>
<feature type="transmembrane region" description="Helical" evidence="9">
    <location>
        <begin position="167"/>
        <end position="188"/>
    </location>
</feature>
<evidence type="ECO:0000256" key="1">
    <source>
        <dbReference type="ARBA" id="ARBA00004127"/>
    </source>
</evidence>
<comment type="caution">
    <text evidence="10">The sequence shown here is derived from an EMBL/GenBank/DDBJ whole genome shotgun (WGS) entry which is preliminary data.</text>
</comment>
<evidence type="ECO:0000256" key="4">
    <source>
        <dbReference type="ARBA" id="ARBA00022842"/>
    </source>
</evidence>
<protein>
    <submittedName>
        <fullName evidence="10">Uncharacterized protein</fullName>
    </submittedName>
</protein>
<keyword evidence="8 9" id="KW-0472">Membrane</keyword>
<dbReference type="Pfam" id="PF03030">
    <property type="entry name" value="H_PPase"/>
    <property type="match status" value="1"/>
</dbReference>
<feature type="transmembrane region" description="Helical" evidence="9">
    <location>
        <begin position="66"/>
        <end position="89"/>
    </location>
</feature>
<dbReference type="InterPro" id="IPR004131">
    <property type="entry name" value="PPase-energised_H-pump"/>
</dbReference>
<evidence type="ECO:0000256" key="8">
    <source>
        <dbReference type="ARBA" id="ARBA00023136"/>
    </source>
</evidence>
<keyword evidence="4" id="KW-0460">Magnesium</keyword>
<reference evidence="10" key="1">
    <citation type="journal article" date="2014" name="Front. Microbiol.">
        <title>High frequency of phylogenetically diverse reductive dehalogenase-homologous genes in deep subseafloor sedimentary metagenomes.</title>
        <authorList>
            <person name="Kawai M."/>
            <person name="Futagami T."/>
            <person name="Toyoda A."/>
            <person name="Takaki Y."/>
            <person name="Nishi S."/>
            <person name="Hori S."/>
            <person name="Arai W."/>
            <person name="Tsubouchi T."/>
            <person name="Morono Y."/>
            <person name="Uchiyama I."/>
            <person name="Ito T."/>
            <person name="Fujiyama A."/>
            <person name="Inagaki F."/>
            <person name="Takami H."/>
        </authorList>
    </citation>
    <scope>NUCLEOTIDE SEQUENCE</scope>
    <source>
        <strain evidence="10">Expedition CK06-06</strain>
    </source>
</reference>
<feature type="transmembrane region" description="Helical" evidence="9">
    <location>
        <begin position="334"/>
        <end position="352"/>
    </location>
</feature>
<organism evidence="10">
    <name type="scientific">marine sediment metagenome</name>
    <dbReference type="NCBI Taxonomy" id="412755"/>
    <lineage>
        <taxon>unclassified sequences</taxon>
        <taxon>metagenomes</taxon>
        <taxon>ecological metagenomes</taxon>
    </lineage>
</organism>
<evidence type="ECO:0000256" key="3">
    <source>
        <dbReference type="ARBA" id="ARBA00022692"/>
    </source>
</evidence>
<dbReference type="GO" id="GO:0009678">
    <property type="term" value="F:diphosphate hydrolysis-driven proton transmembrane transporter activity"/>
    <property type="evidence" value="ECO:0007669"/>
    <property type="project" value="InterPro"/>
</dbReference>
<feature type="transmembrane region" description="Helical" evidence="9">
    <location>
        <begin position="137"/>
        <end position="161"/>
    </location>
</feature>
<evidence type="ECO:0000256" key="7">
    <source>
        <dbReference type="ARBA" id="ARBA00023065"/>
    </source>
</evidence>
<proteinExistence type="predicted"/>
<feature type="transmembrane region" description="Helical" evidence="9">
    <location>
        <begin position="269"/>
        <end position="289"/>
    </location>
</feature>
<dbReference type="InterPro" id="IPR004948">
    <property type="entry name" value="Nuc-triphosphatase_THEP1"/>
</dbReference>
<dbReference type="EMBL" id="BARV01000829">
    <property type="protein sequence ID" value="GAH90070.1"/>
    <property type="molecule type" value="Genomic_DNA"/>
</dbReference>
<comment type="subcellular location">
    <subcellularLocation>
        <location evidence="1">Endomembrane system</location>
        <topology evidence="1">Multi-pass membrane protein</topology>
    </subcellularLocation>
</comment>
<dbReference type="PANTHER" id="PTHR31998">
    <property type="entry name" value="K(+)-INSENSITIVE PYROPHOSPHATE-ENERGIZED PROTON PUMP"/>
    <property type="match status" value="1"/>
</dbReference>
<evidence type="ECO:0000256" key="6">
    <source>
        <dbReference type="ARBA" id="ARBA00022989"/>
    </source>
</evidence>
<dbReference type="Gene3D" id="3.40.50.300">
    <property type="entry name" value="P-loop containing nucleotide triphosphate hydrolases"/>
    <property type="match status" value="1"/>
</dbReference>
<feature type="transmembrane region" description="Helical" evidence="9">
    <location>
        <begin position="95"/>
        <end position="116"/>
    </location>
</feature>
<dbReference type="GO" id="GO:0012505">
    <property type="term" value="C:endomembrane system"/>
    <property type="evidence" value="ECO:0007669"/>
    <property type="project" value="UniProtKB-SubCell"/>
</dbReference>
<evidence type="ECO:0000256" key="5">
    <source>
        <dbReference type="ARBA" id="ARBA00022967"/>
    </source>
</evidence>
<keyword evidence="7" id="KW-0406">Ion transport</keyword>
<dbReference type="InterPro" id="IPR027417">
    <property type="entry name" value="P-loop_NTPase"/>
</dbReference>
<keyword evidence="2" id="KW-0813">Transport</keyword>
<gene>
    <name evidence="10" type="ORF">S06H3_02749</name>
</gene>
<dbReference type="GO" id="GO:0016020">
    <property type="term" value="C:membrane"/>
    <property type="evidence" value="ECO:0007669"/>
    <property type="project" value="InterPro"/>
</dbReference>
<feature type="transmembrane region" description="Helical" evidence="9">
    <location>
        <begin position="227"/>
        <end position="249"/>
    </location>
</feature>
<dbReference type="Pfam" id="PF03266">
    <property type="entry name" value="NTPase_1"/>
    <property type="match status" value="1"/>
</dbReference>
<dbReference type="AlphaFoldDB" id="X1K8W5"/>